<dbReference type="EMBL" id="SKCS01000090">
    <property type="protein sequence ID" value="TNN17521.1"/>
    <property type="molecule type" value="Genomic_DNA"/>
</dbReference>
<comment type="caution">
    <text evidence="1">The sequence shown here is derived from an EMBL/GenBank/DDBJ whole genome shotgun (WGS) entry which is preliminary data.</text>
</comment>
<sequence>MNWNSIQRGIPFNPFESIMSTKKRKGLRVNFTRLIIGLRVHDKVYDLLMNPIKHEMYDFAFLNTEYHQQMHISEEHSSCCLIEVNNQKIIIPNWIRD</sequence>
<evidence type="ECO:0000313" key="2">
    <source>
        <dbReference type="Proteomes" id="UP000311919"/>
    </source>
</evidence>
<gene>
    <name evidence="1" type="ORF">EWB00_010968</name>
</gene>
<proteinExistence type="predicted"/>
<organism evidence="1 2">
    <name type="scientific">Schistosoma japonicum</name>
    <name type="common">Blood fluke</name>
    <dbReference type="NCBI Taxonomy" id="6182"/>
    <lineage>
        <taxon>Eukaryota</taxon>
        <taxon>Metazoa</taxon>
        <taxon>Spiralia</taxon>
        <taxon>Lophotrochozoa</taxon>
        <taxon>Platyhelminthes</taxon>
        <taxon>Trematoda</taxon>
        <taxon>Digenea</taxon>
        <taxon>Strigeidida</taxon>
        <taxon>Schistosomatoidea</taxon>
        <taxon>Schistosomatidae</taxon>
        <taxon>Schistosoma</taxon>
    </lineage>
</organism>
<evidence type="ECO:0000313" key="1">
    <source>
        <dbReference type="EMBL" id="TNN17521.1"/>
    </source>
</evidence>
<dbReference type="AlphaFoldDB" id="A0A4Z2DLY5"/>
<reference evidence="1 2" key="1">
    <citation type="submission" date="2019-03" db="EMBL/GenBank/DDBJ databases">
        <title>An improved genome assembly of the fluke Schistosoma japonicum.</title>
        <authorList>
            <person name="Hu W."/>
            <person name="Luo F."/>
            <person name="Yin M."/>
            <person name="Mo X."/>
            <person name="Sun C."/>
            <person name="Wu Q."/>
            <person name="Zhu B."/>
            <person name="Xiang M."/>
            <person name="Wang J."/>
            <person name="Wang Y."/>
            <person name="Zhang T."/>
            <person name="Xu B."/>
            <person name="Zheng H."/>
            <person name="Feng Z."/>
        </authorList>
    </citation>
    <scope>NUCLEOTIDE SEQUENCE [LARGE SCALE GENOMIC DNA]</scope>
    <source>
        <strain evidence="1">HuSjv2</strain>
        <tissue evidence="1">Worms</tissue>
    </source>
</reference>
<name>A0A4Z2DLY5_SCHJA</name>
<dbReference type="Proteomes" id="UP000311919">
    <property type="component" value="Unassembled WGS sequence"/>
</dbReference>
<keyword evidence="2" id="KW-1185">Reference proteome</keyword>
<accession>A0A4Z2DLY5</accession>
<protein>
    <submittedName>
        <fullName evidence="1">Uncharacterized protein</fullName>
    </submittedName>
</protein>